<dbReference type="RefSeq" id="WP_224742257.1">
    <property type="nucleotide sequence ID" value="NZ_BMJS01000005.1"/>
</dbReference>
<gene>
    <name evidence="1" type="ORF">GCM10010995_07630</name>
</gene>
<organism evidence="1 2">
    <name type="scientific">Cysteiniphilum litorale</name>
    <dbReference type="NCBI Taxonomy" id="2056700"/>
    <lineage>
        <taxon>Bacteria</taxon>
        <taxon>Pseudomonadati</taxon>
        <taxon>Pseudomonadota</taxon>
        <taxon>Gammaproteobacteria</taxon>
        <taxon>Thiotrichales</taxon>
        <taxon>Fastidiosibacteraceae</taxon>
        <taxon>Cysteiniphilum</taxon>
    </lineage>
</organism>
<dbReference type="Proteomes" id="UP000636949">
    <property type="component" value="Unassembled WGS sequence"/>
</dbReference>
<reference evidence="1" key="2">
    <citation type="submission" date="2020-09" db="EMBL/GenBank/DDBJ databases">
        <authorList>
            <person name="Sun Q."/>
            <person name="Zhou Y."/>
        </authorList>
    </citation>
    <scope>NUCLEOTIDE SEQUENCE</scope>
    <source>
        <strain evidence="1">CGMCC 1.15758</strain>
    </source>
</reference>
<sequence length="95" mass="10847">MMNSQRILTFLNANPSIFYWHISEFEAIENGVQASACNNHRLKIIFKIGEGFQITLTHKGKFRTKMVKCIKKVTPFDLHDVITNVSALIRQPNAA</sequence>
<name>A0A8J2Z357_9GAMM</name>
<protein>
    <submittedName>
        <fullName evidence="1">Uncharacterized protein</fullName>
    </submittedName>
</protein>
<dbReference type="EMBL" id="BMJS01000005">
    <property type="protein sequence ID" value="GGF92937.1"/>
    <property type="molecule type" value="Genomic_DNA"/>
</dbReference>
<reference evidence="1" key="1">
    <citation type="journal article" date="2014" name="Int. J. Syst. Evol. Microbiol.">
        <title>Complete genome sequence of Corynebacterium casei LMG S-19264T (=DSM 44701T), isolated from a smear-ripened cheese.</title>
        <authorList>
            <consortium name="US DOE Joint Genome Institute (JGI-PGF)"/>
            <person name="Walter F."/>
            <person name="Albersmeier A."/>
            <person name="Kalinowski J."/>
            <person name="Ruckert C."/>
        </authorList>
    </citation>
    <scope>NUCLEOTIDE SEQUENCE</scope>
    <source>
        <strain evidence="1">CGMCC 1.15758</strain>
    </source>
</reference>
<evidence type="ECO:0000313" key="2">
    <source>
        <dbReference type="Proteomes" id="UP000636949"/>
    </source>
</evidence>
<evidence type="ECO:0000313" key="1">
    <source>
        <dbReference type="EMBL" id="GGF92937.1"/>
    </source>
</evidence>
<accession>A0A8J2Z357</accession>
<proteinExistence type="predicted"/>
<dbReference type="AlphaFoldDB" id="A0A8J2Z357"/>
<keyword evidence="2" id="KW-1185">Reference proteome</keyword>
<comment type="caution">
    <text evidence="1">The sequence shown here is derived from an EMBL/GenBank/DDBJ whole genome shotgun (WGS) entry which is preliminary data.</text>
</comment>